<keyword evidence="4" id="KW-1185">Reference proteome</keyword>
<evidence type="ECO:0000313" key="4">
    <source>
        <dbReference type="Proteomes" id="UP000019149"/>
    </source>
</evidence>
<dbReference type="GO" id="GO:0005930">
    <property type="term" value="C:axoneme"/>
    <property type="evidence" value="ECO:0007669"/>
    <property type="project" value="TreeGrafter"/>
</dbReference>
<dbReference type="KEGG" id="egl:EGR_03421"/>
<comment type="caution">
    <text evidence="3">The sequence shown here is derived from an EMBL/GenBank/DDBJ whole genome shotgun (WGS) entry which is preliminary data.</text>
</comment>
<gene>
    <name evidence="3" type="ORF">EGR_03421</name>
</gene>
<dbReference type="OMA" id="MMISTDK"/>
<dbReference type="PANTHER" id="PTHR13183:SF2">
    <property type="entry name" value="ARM LIGHT CHAIN, AXONEMAL, PUTATIVE-RELATED"/>
    <property type="match status" value="1"/>
</dbReference>
<evidence type="ECO:0000256" key="1">
    <source>
        <dbReference type="ARBA" id="ARBA00023054"/>
    </source>
</evidence>
<protein>
    <submittedName>
        <fullName evidence="3">Inner dynein arm light chain, axonemal</fullName>
    </submittedName>
</protein>
<dbReference type="PANTHER" id="PTHR13183">
    <property type="entry name" value="AXONEMAL INNER ARM DYNEIN LIGHT CHAIN 28"/>
    <property type="match status" value="1"/>
</dbReference>
<dbReference type="AlphaFoldDB" id="W6UTB1"/>
<dbReference type="OrthoDB" id="273640at2759"/>
<evidence type="ECO:0000313" key="3">
    <source>
        <dbReference type="EMBL" id="EUB61607.1"/>
    </source>
</evidence>
<dbReference type="Pfam" id="PF10211">
    <property type="entry name" value="Ax_dynein_light"/>
    <property type="match status" value="1"/>
</dbReference>
<proteinExistence type="predicted"/>
<dbReference type="GeneID" id="36339136"/>
<organism evidence="3 4">
    <name type="scientific">Echinococcus granulosus</name>
    <name type="common">Hydatid tapeworm</name>
    <dbReference type="NCBI Taxonomy" id="6210"/>
    <lineage>
        <taxon>Eukaryota</taxon>
        <taxon>Metazoa</taxon>
        <taxon>Spiralia</taxon>
        <taxon>Lophotrochozoa</taxon>
        <taxon>Platyhelminthes</taxon>
        <taxon>Cestoda</taxon>
        <taxon>Eucestoda</taxon>
        <taxon>Cyclophyllidea</taxon>
        <taxon>Taeniidae</taxon>
        <taxon>Echinococcus</taxon>
        <taxon>Echinococcus granulosus group</taxon>
    </lineage>
</organism>
<sequence>MWSKSALAQERKHVSYTGNVTDELYEIFKMLRIRYSISPSRKPVRVAIPCEEKVEDCLFVKYNTPVRVERKSYLENEPETNDRVRADSPKVSASDIPADFCKMMISTDKPADEKTMKLLTQEFPMRVKRVGNDVYASTVRETQTSPMELAGLLNDLRMTLKQRAARARPLCHVREETLHCLARELLRQLIIDCPERGLLFKQVLEEHYKYIESYKVLMQHNDAFMCRKNLQAFHTRGTQLTKVQYLEDEIDVLKHQAKALKEAADRLEKKYQEDRRSAESQRQNELRYLRQLGEQLKVAILVVIFKSLPMPFRHEASHSFFVILSGVPIRRGLYREAFGDWMDEVDGEEGDTPKFARMARMPIDFSFNSDLALLRRMINENRLHGHKLLAFGK</sequence>
<dbReference type="CTD" id="36339136"/>
<accession>W6UTB1</accession>
<feature type="coiled-coil region" evidence="2">
    <location>
        <begin position="243"/>
        <end position="284"/>
    </location>
</feature>
<dbReference type="EMBL" id="APAU02000018">
    <property type="protein sequence ID" value="EUB61607.1"/>
    <property type="molecule type" value="Genomic_DNA"/>
</dbReference>
<keyword evidence="1 2" id="KW-0175">Coiled coil</keyword>
<dbReference type="Proteomes" id="UP000019149">
    <property type="component" value="Unassembled WGS sequence"/>
</dbReference>
<dbReference type="GO" id="GO:0045504">
    <property type="term" value="F:dynein heavy chain binding"/>
    <property type="evidence" value="ECO:0007669"/>
    <property type="project" value="TreeGrafter"/>
</dbReference>
<reference evidence="3 4" key="1">
    <citation type="journal article" date="2013" name="Nat. Genet.">
        <title>The genome of the hydatid tapeworm Echinococcus granulosus.</title>
        <authorList>
            <person name="Zheng H."/>
            <person name="Zhang W."/>
            <person name="Zhang L."/>
            <person name="Zhang Z."/>
            <person name="Li J."/>
            <person name="Lu G."/>
            <person name="Zhu Y."/>
            <person name="Wang Y."/>
            <person name="Huang Y."/>
            <person name="Liu J."/>
            <person name="Kang H."/>
            <person name="Chen J."/>
            <person name="Wang L."/>
            <person name="Chen A."/>
            <person name="Yu S."/>
            <person name="Gao Z."/>
            <person name="Jin L."/>
            <person name="Gu W."/>
            <person name="Wang Z."/>
            <person name="Zhao L."/>
            <person name="Shi B."/>
            <person name="Wen H."/>
            <person name="Lin R."/>
            <person name="Jones M.K."/>
            <person name="Brejova B."/>
            <person name="Vinar T."/>
            <person name="Zhao G."/>
            <person name="McManus D.P."/>
            <person name="Chen Z."/>
            <person name="Zhou Y."/>
            <person name="Wang S."/>
        </authorList>
    </citation>
    <scope>NUCLEOTIDE SEQUENCE [LARGE SCALE GENOMIC DNA]</scope>
</reference>
<evidence type="ECO:0000256" key="2">
    <source>
        <dbReference type="SAM" id="Coils"/>
    </source>
</evidence>
<dbReference type="InterPro" id="IPR019347">
    <property type="entry name" value="Axonemal_dynein_light_chain"/>
</dbReference>
<name>W6UTB1_ECHGR</name>
<dbReference type="RefSeq" id="XP_024352803.1">
    <property type="nucleotide sequence ID" value="XM_024492670.1"/>
</dbReference>
<dbReference type="STRING" id="6210.W6UTB1"/>